<reference evidence="5 7" key="2">
    <citation type="submission" date="2018-08" db="EMBL/GenBank/DDBJ databases">
        <title>A genome reference for cultivated species of the human gut microbiota.</title>
        <authorList>
            <person name="Zou Y."/>
            <person name="Xue W."/>
            <person name="Luo G."/>
        </authorList>
    </citation>
    <scope>NUCLEOTIDE SEQUENCE [LARGE SCALE GENOMIC DNA]</scope>
    <source>
        <strain evidence="5 7">AF19-13AC</strain>
    </source>
</reference>
<reference evidence="4 6" key="1">
    <citation type="submission" date="2015-09" db="EMBL/GenBank/DDBJ databases">
        <authorList>
            <consortium name="Pathogen Informatics"/>
        </authorList>
    </citation>
    <scope>NUCLEOTIDE SEQUENCE [LARGE SCALE GENOMIC DNA]</scope>
    <source>
        <strain evidence="4 6">2789STDY5608850</strain>
    </source>
</reference>
<evidence type="ECO:0000313" key="6">
    <source>
        <dbReference type="Proteomes" id="UP000095651"/>
    </source>
</evidence>
<dbReference type="PANTHER" id="PTHR43479:SF7">
    <property type="entry name" value="TETR-FAMILY TRANSCRIPTIONAL REGULATOR"/>
    <property type="match status" value="1"/>
</dbReference>
<dbReference type="InterPro" id="IPR050624">
    <property type="entry name" value="HTH-type_Tx_Regulator"/>
</dbReference>
<dbReference type="SUPFAM" id="SSF46689">
    <property type="entry name" value="Homeodomain-like"/>
    <property type="match status" value="1"/>
</dbReference>
<accession>A0A174G196</accession>
<dbReference type="GO" id="GO:0003677">
    <property type="term" value="F:DNA binding"/>
    <property type="evidence" value="ECO:0007669"/>
    <property type="project" value="UniProtKB-UniRule"/>
</dbReference>
<dbReference type="PROSITE" id="PS50977">
    <property type="entry name" value="HTH_TETR_2"/>
    <property type="match status" value="1"/>
</dbReference>
<dbReference type="Proteomes" id="UP000261023">
    <property type="component" value="Unassembled WGS sequence"/>
</dbReference>
<dbReference type="InterPro" id="IPR009057">
    <property type="entry name" value="Homeodomain-like_sf"/>
</dbReference>
<dbReference type="InterPro" id="IPR001647">
    <property type="entry name" value="HTH_TetR"/>
</dbReference>
<dbReference type="PANTHER" id="PTHR43479">
    <property type="entry name" value="ACREF/ENVCD OPERON REPRESSOR-RELATED"/>
    <property type="match status" value="1"/>
</dbReference>
<proteinExistence type="predicted"/>
<dbReference type="AlphaFoldDB" id="A0A174G196"/>
<dbReference type="RefSeq" id="WP_025531300.1">
    <property type="nucleotide sequence ID" value="NZ_CABIXC010000008.1"/>
</dbReference>
<feature type="DNA-binding region" description="H-T-H motif" evidence="2">
    <location>
        <begin position="29"/>
        <end position="48"/>
    </location>
</feature>
<dbReference type="OrthoDB" id="9810250at2"/>
<dbReference type="EMBL" id="CYZE01000008">
    <property type="protein sequence ID" value="CUO54958.1"/>
    <property type="molecule type" value="Genomic_DNA"/>
</dbReference>
<dbReference type="EMBL" id="QTJW01000022">
    <property type="protein sequence ID" value="RGD67694.1"/>
    <property type="molecule type" value="Genomic_DNA"/>
</dbReference>
<dbReference type="Gene3D" id="1.10.357.10">
    <property type="entry name" value="Tetracycline Repressor, domain 2"/>
    <property type="match status" value="1"/>
</dbReference>
<evidence type="ECO:0000256" key="1">
    <source>
        <dbReference type="ARBA" id="ARBA00023125"/>
    </source>
</evidence>
<protein>
    <submittedName>
        <fullName evidence="5">TetR/AcrR family transcriptional regulator</fullName>
    </submittedName>
    <submittedName>
        <fullName evidence="4">Transcriptional regulator, TetR family</fullName>
    </submittedName>
</protein>
<evidence type="ECO:0000256" key="2">
    <source>
        <dbReference type="PROSITE-ProRule" id="PRU00335"/>
    </source>
</evidence>
<organism evidence="4 6">
    <name type="scientific">Hungatella hathewayi</name>
    <dbReference type="NCBI Taxonomy" id="154046"/>
    <lineage>
        <taxon>Bacteria</taxon>
        <taxon>Bacillati</taxon>
        <taxon>Bacillota</taxon>
        <taxon>Clostridia</taxon>
        <taxon>Lachnospirales</taxon>
        <taxon>Lachnospiraceae</taxon>
        <taxon>Hungatella</taxon>
    </lineage>
</organism>
<evidence type="ECO:0000259" key="3">
    <source>
        <dbReference type="PROSITE" id="PS50977"/>
    </source>
</evidence>
<feature type="domain" description="HTH tetR-type" evidence="3">
    <location>
        <begin position="6"/>
        <end position="66"/>
    </location>
</feature>
<keyword evidence="1 2" id="KW-0238">DNA-binding</keyword>
<evidence type="ECO:0000313" key="5">
    <source>
        <dbReference type="EMBL" id="RGD67694.1"/>
    </source>
</evidence>
<name>A0A174G196_9FIRM</name>
<evidence type="ECO:0000313" key="4">
    <source>
        <dbReference type="EMBL" id="CUO54958.1"/>
    </source>
</evidence>
<gene>
    <name evidence="5" type="ORF">DWX31_25600</name>
    <name evidence="4" type="ORF">ERS852407_03157</name>
</gene>
<dbReference type="Proteomes" id="UP000095651">
    <property type="component" value="Unassembled WGS sequence"/>
</dbReference>
<evidence type="ECO:0000313" key="7">
    <source>
        <dbReference type="Proteomes" id="UP000261023"/>
    </source>
</evidence>
<sequence length="193" mass="22285">MDLRIEKTRQSIVNAFIALRSGKPLEKITVKELCEKAQINKSTFYFHYADIYDLSDSLETEIVTSIINSLAHPEYMVENPGAFTQELFLAYLSRDALIQTLFSGSRSGRLIQKIESSLKRLIYERHPEYQDDPVKNLILSYQIYGAYYAFSENREENVTEVIAVLGRISEELQKLLHEKSLDFSPKTGYTNTR</sequence>